<feature type="domain" description="Ribonucleotide reductase large subunit C-terminal" evidence="5">
    <location>
        <begin position="381"/>
        <end position="525"/>
    </location>
</feature>
<organism evidence="7 9">
    <name type="scientific">Colwellia hornerae</name>
    <dbReference type="NCBI Taxonomy" id="89402"/>
    <lineage>
        <taxon>Bacteria</taxon>
        <taxon>Pseudomonadati</taxon>
        <taxon>Pseudomonadota</taxon>
        <taxon>Gammaproteobacteria</taxon>
        <taxon>Alteromonadales</taxon>
        <taxon>Colwelliaceae</taxon>
        <taxon>Colwellia</taxon>
    </lineage>
</organism>
<dbReference type="GO" id="GO:0004748">
    <property type="term" value="F:ribonucleoside-diphosphate reductase activity, thioredoxin disulfide as acceptor"/>
    <property type="evidence" value="ECO:0007669"/>
    <property type="project" value="TreeGrafter"/>
</dbReference>
<keyword evidence="2" id="KW-0846">Cobalamin</keyword>
<dbReference type="SUPFAM" id="SSF51998">
    <property type="entry name" value="PFL-like glycyl radical enzymes"/>
    <property type="match status" value="1"/>
</dbReference>
<comment type="caution">
    <text evidence="7">The sequence shown here is derived from an EMBL/GenBank/DDBJ whole genome shotgun (WGS) entry which is preliminary data.</text>
</comment>
<protein>
    <recommendedName>
        <fullName evidence="5">Ribonucleotide reductase large subunit C-terminal domain-containing protein</fullName>
    </recommendedName>
</protein>
<keyword evidence="3" id="KW-0560">Oxidoreductase</keyword>
<evidence type="ECO:0000313" key="6">
    <source>
        <dbReference type="EMBL" id="TWX53608.1"/>
    </source>
</evidence>
<comment type="cofactor">
    <cofactor evidence="1">
        <name>adenosylcob(III)alamin</name>
        <dbReference type="ChEBI" id="CHEBI:18408"/>
    </cofactor>
</comment>
<feature type="domain" description="Ribonucleotide reductase large subunit C-terminal" evidence="5">
    <location>
        <begin position="210"/>
        <end position="368"/>
    </location>
</feature>
<dbReference type="Gene3D" id="3.20.70.20">
    <property type="match status" value="1"/>
</dbReference>
<gene>
    <name evidence="6" type="ORF">ESZ26_18605</name>
    <name evidence="7" type="ORF">ESZ27_18540</name>
</gene>
<dbReference type="InterPro" id="IPR000788">
    <property type="entry name" value="RNR_lg_C"/>
</dbReference>
<dbReference type="PANTHER" id="PTHR43371">
    <property type="entry name" value="VITAMIN B12-DEPENDENT RIBONUCLEOTIDE REDUCTASE"/>
    <property type="match status" value="1"/>
</dbReference>
<name>A0A5C6Q223_9GAMM</name>
<dbReference type="PRINTS" id="PR01183">
    <property type="entry name" value="RIBORDTASEM1"/>
</dbReference>
<dbReference type="Proteomes" id="UP000321525">
    <property type="component" value="Unassembled WGS sequence"/>
</dbReference>
<reference evidence="7 9" key="1">
    <citation type="submission" date="2019-07" db="EMBL/GenBank/DDBJ databases">
        <title>Genomes of sea-ice associated Colwellia species.</title>
        <authorList>
            <person name="Bowman J.P."/>
        </authorList>
    </citation>
    <scope>NUCLEOTIDE SEQUENCE [LARGE SCALE GENOMIC DNA]</scope>
    <source>
        <strain evidence="6 8">ACAM 607</strain>
        <strain evidence="7 9">IC036</strain>
    </source>
</reference>
<accession>A0A5C6Q223</accession>
<evidence type="ECO:0000313" key="7">
    <source>
        <dbReference type="EMBL" id="TWX62733.1"/>
    </source>
</evidence>
<dbReference type="Proteomes" id="UP000321917">
    <property type="component" value="Unassembled WGS sequence"/>
</dbReference>
<evidence type="ECO:0000256" key="3">
    <source>
        <dbReference type="ARBA" id="ARBA00023002"/>
    </source>
</evidence>
<dbReference type="OrthoDB" id="9762933at2"/>
<evidence type="ECO:0000313" key="8">
    <source>
        <dbReference type="Proteomes" id="UP000321525"/>
    </source>
</evidence>
<evidence type="ECO:0000313" key="9">
    <source>
        <dbReference type="Proteomes" id="UP000321917"/>
    </source>
</evidence>
<keyword evidence="8" id="KW-1185">Reference proteome</keyword>
<proteinExistence type="predicted"/>
<dbReference type="Pfam" id="PF02867">
    <property type="entry name" value="Ribonuc_red_lgC"/>
    <property type="match status" value="2"/>
</dbReference>
<dbReference type="EMBL" id="VOLR01000050">
    <property type="protein sequence ID" value="TWX53608.1"/>
    <property type="molecule type" value="Genomic_DNA"/>
</dbReference>
<evidence type="ECO:0000256" key="2">
    <source>
        <dbReference type="ARBA" id="ARBA00022628"/>
    </source>
</evidence>
<evidence type="ECO:0000256" key="1">
    <source>
        <dbReference type="ARBA" id="ARBA00001922"/>
    </source>
</evidence>
<dbReference type="EMBL" id="VOLQ01000068">
    <property type="protein sequence ID" value="TWX62733.1"/>
    <property type="molecule type" value="Genomic_DNA"/>
</dbReference>
<dbReference type="PANTHER" id="PTHR43371:SF1">
    <property type="entry name" value="RIBONUCLEOSIDE-DIPHOSPHATE REDUCTASE"/>
    <property type="match status" value="1"/>
</dbReference>
<dbReference type="AlphaFoldDB" id="A0A5C6Q223"/>
<dbReference type="RefSeq" id="WP_146801252.1">
    <property type="nucleotide sequence ID" value="NZ_VOLP01000048.1"/>
</dbReference>
<evidence type="ECO:0000256" key="4">
    <source>
        <dbReference type="ARBA" id="ARBA00023285"/>
    </source>
</evidence>
<keyword evidence="4" id="KW-0170">Cobalt</keyword>
<evidence type="ECO:0000259" key="5">
    <source>
        <dbReference type="Pfam" id="PF02867"/>
    </source>
</evidence>
<dbReference type="InterPro" id="IPR050862">
    <property type="entry name" value="RdRp_reductase_class-2"/>
</dbReference>
<dbReference type="GO" id="GO:0031419">
    <property type="term" value="F:cobalamin binding"/>
    <property type="evidence" value="ECO:0007669"/>
    <property type="project" value="UniProtKB-KW"/>
</dbReference>
<sequence>MNIKISNKVFNESTHTVLVEPLWSINNPYLDVLSPRFFSDVEIQNWSDLSKRVGRLFLESEKKHTSMVTAEQKAFEITELINEGAFLPNSPVMMNSEHDGNANLFACHVLSPPAGISDLDVAKQIHDGCGGIGYDFSKMDDPVTATLNIEKQTQLLNPNRKRKAHSAVTVSYQHPKIQDFILLSPELTITHTNIEFDNEFFDRLAAGETESLTLWNVLCKSIYKTGRPSLSFSSEKAKRSNSKLINNVCGESLLRENESSLIGSINLTKFINAGVFDFDRFQNVAKIGLLCLDNLHDIQDHASELVQERCLESRKVGVGIMGYSDALLLLNMRYGSEESLAFVKKLMSLLQTTLISESERLGKERGYCNTELLLKGTAPRRNVSLMAIPANGTLSLIANVSGGIEPIFSYLIKQKVQDKIIYQLQPTFRNILETHGVDSQKVFDELKAGKVIEAIHQLPTQLKKVLVTANDLTTQEHIFTQAMFQAYIDGGISKTINLPNSATIEDIKNALLLAKEKGCIGVSLYRNGSLPGQPTQ</sequence>